<dbReference type="Gene3D" id="3.40.50.1110">
    <property type="entry name" value="SGNH hydrolase"/>
    <property type="match status" value="1"/>
</dbReference>
<dbReference type="InterPro" id="IPR013830">
    <property type="entry name" value="SGNH_hydro"/>
</dbReference>
<dbReference type="PANTHER" id="PTHR30383:SF5">
    <property type="entry name" value="SGNH HYDROLASE-TYPE ESTERASE DOMAIN-CONTAINING PROTEIN"/>
    <property type="match status" value="1"/>
</dbReference>
<keyword evidence="1" id="KW-0732">Signal</keyword>
<proteinExistence type="predicted"/>
<protein>
    <submittedName>
        <fullName evidence="3">Acylhydrolase</fullName>
    </submittedName>
</protein>
<accession>A0A7H9AUI8</accession>
<keyword evidence="4" id="KW-1185">Reference proteome</keyword>
<evidence type="ECO:0000313" key="4">
    <source>
        <dbReference type="Proteomes" id="UP000509302"/>
    </source>
</evidence>
<reference evidence="3 4" key="1">
    <citation type="journal article" date="2006" name="Int. J. Syst. Evol. Microbiol.">
        <title>Costertonia aggregata gen. nov., sp. nov., a mesophilic marine bacterium of the family Flavobacteriaceae, isolated from a mature biofilm.</title>
        <authorList>
            <person name="Kwon K.K."/>
            <person name="Lee Y.K."/>
            <person name="Lee H.K."/>
        </authorList>
    </citation>
    <scope>NUCLEOTIDE SEQUENCE [LARGE SCALE GENOMIC DNA]</scope>
    <source>
        <strain evidence="3 4">KCCM 42265</strain>
    </source>
</reference>
<feature type="signal peptide" evidence="1">
    <location>
        <begin position="1"/>
        <end position="24"/>
    </location>
</feature>
<dbReference type="InterPro" id="IPR051532">
    <property type="entry name" value="Ester_Hydrolysis_Enzymes"/>
</dbReference>
<feature type="chain" id="PRO_5028838753" evidence="1">
    <location>
        <begin position="25"/>
        <end position="231"/>
    </location>
</feature>
<dbReference type="KEGG" id="cagg:HYG79_17665"/>
<dbReference type="Proteomes" id="UP000509302">
    <property type="component" value="Chromosome"/>
</dbReference>
<evidence type="ECO:0000259" key="2">
    <source>
        <dbReference type="Pfam" id="PF13472"/>
    </source>
</evidence>
<organism evidence="3 4">
    <name type="scientific">Costertonia aggregata</name>
    <dbReference type="NCBI Taxonomy" id="343403"/>
    <lineage>
        <taxon>Bacteria</taxon>
        <taxon>Pseudomonadati</taxon>
        <taxon>Bacteroidota</taxon>
        <taxon>Flavobacteriia</taxon>
        <taxon>Flavobacteriales</taxon>
        <taxon>Flavobacteriaceae</taxon>
        <taxon>Costertonia</taxon>
    </lineage>
</organism>
<dbReference type="EMBL" id="CP058595">
    <property type="protein sequence ID" value="QLG47106.1"/>
    <property type="molecule type" value="Genomic_DNA"/>
</dbReference>
<sequence length="231" mass="25427">MMSKLKSFVASILVSLGMSETIWAQDWANLSAFAEDNAKIGLPAEDEERVVFMGNSITIGWLSSRPDFFKGKPYVNRGISGQTTPQMLLRFRQDVIDLQPKVVVILAGTNDIAGNTGLMTLEQIKGNIVSMAELAKANGIVPIISSVLPAYDYPWKPGLSPNIKIPKLNTMLKAYASENGIIYLDYFSVMADERNGLPKKYADDEVHPTIEGYAVMEPLVEEAIQKALSVR</sequence>
<dbReference type="SUPFAM" id="SSF52266">
    <property type="entry name" value="SGNH hydrolase"/>
    <property type="match status" value="1"/>
</dbReference>
<dbReference type="Pfam" id="PF13472">
    <property type="entry name" value="Lipase_GDSL_2"/>
    <property type="match status" value="1"/>
</dbReference>
<name>A0A7H9AUI8_9FLAO</name>
<dbReference type="InterPro" id="IPR036514">
    <property type="entry name" value="SGNH_hydro_sf"/>
</dbReference>
<dbReference type="CDD" id="cd04501">
    <property type="entry name" value="SGNH_hydrolase_like_4"/>
    <property type="match status" value="1"/>
</dbReference>
<dbReference type="PANTHER" id="PTHR30383">
    <property type="entry name" value="THIOESTERASE 1/PROTEASE 1/LYSOPHOSPHOLIPASE L1"/>
    <property type="match status" value="1"/>
</dbReference>
<dbReference type="AlphaFoldDB" id="A0A7H9AUI8"/>
<gene>
    <name evidence="3" type="ORF">HYG79_17665</name>
</gene>
<evidence type="ECO:0000256" key="1">
    <source>
        <dbReference type="SAM" id="SignalP"/>
    </source>
</evidence>
<feature type="domain" description="SGNH hydrolase-type esterase" evidence="2">
    <location>
        <begin position="52"/>
        <end position="215"/>
    </location>
</feature>
<dbReference type="RefSeq" id="WP_179243384.1">
    <property type="nucleotide sequence ID" value="NZ_CP058595.1"/>
</dbReference>
<keyword evidence="3" id="KW-0378">Hydrolase</keyword>
<dbReference type="GO" id="GO:0004622">
    <property type="term" value="F:phosphatidylcholine lysophospholipase activity"/>
    <property type="evidence" value="ECO:0007669"/>
    <property type="project" value="TreeGrafter"/>
</dbReference>
<evidence type="ECO:0000313" key="3">
    <source>
        <dbReference type="EMBL" id="QLG47106.1"/>
    </source>
</evidence>